<dbReference type="InParanoid" id="A0A068VIJ4"/>
<dbReference type="InterPro" id="IPR008972">
    <property type="entry name" value="Cupredoxin"/>
</dbReference>
<reference evidence="7" key="1">
    <citation type="journal article" date="2014" name="Science">
        <title>The coffee genome provides insight into the convergent evolution of caffeine biosynthesis.</title>
        <authorList>
            <person name="Denoeud F."/>
            <person name="Carretero-Paulet L."/>
            <person name="Dereeper A."/>
            <person name="Droc G."/>
            <person name="Guyot R."/>
            <person name="Pietrella M."/>
            <person name="Zheng C."/>
            <person name="Alberti A."/>
            <person name="Anthony F."/>
            <person name="Aprea G."/>
            <person name="Aury J.M."/>
            <person name="Bento P."/>
            <person name="Bernard M."/>
            <person name="Bocs S."/>
            <person name="Campa C."/>
            <person name="Cenci A."/>
            <person name="Combes M.C."/>
            <person name="Crouzillat D."/>
            <person name="Da Silva C."/>
            <person name="Daddiego L."/>
            <person name="De Bellis F."/>
            <person name="Dussert S."/>
            <person name="Garsmeur O."/>
            <person name="Gayraud T."/>
            <person name="Guignon V."/>
            <person name="Jahn K."/>
            <person name="Jamilloux V."/>
            <person name="Joet T."/>
            <person name="Labadie K."/>
            <person name="Lan T."/>
            <person name="Leclercq J."/>
            <person name="Lepelley M."/>
            <person name="Leroy T."/>
            <person name="Li L.T."/>
            <person name="Librado P."/>
            <person name="Lopez L."/>
            <person name="Munoz A."/>
            <person name="Noel B."/>
            <person name="Pallavicini A."/>
            <person name="Perrotta G."/>
            <person name="Poncet V."/>
            <person name="Pot D."/>
            <person name="Priyono X."/>
            <person name="Rigoreau M."/>
            <person name="Rouard M."/>
            <person name="Rozas J."/>
            <person name="Tranchant-Dubreuil C."/>
            <person name="VanBuren R."/>
            <person name="Zhang Q."/>
            <person name="Andrade A.C."/>
            <person name="Argout X."/>
            <person name="Bertrand B."/>
            <person name="de Kochko A."/>
            <person name="Graziosi G."/>
            <person name="Henry R.J."/>
            <person name="Jayarama X."/>
            <person name="Ming R."/>
            <person name="Nagai C."/>
            <person name="Rounsley S."/>
            <person name="Sankoff D."/>
            <person name="Giuliano G."/>
            <person name="Albert V.A."/>
            <person name="Wincker P."/>
            <person name="Lashermes P."/>
        </authorList>
    </citation>
    <scope>NUCLEOTIDE SEQUENCE [LARGE SCALE GENOMIC DNA]</scope>
    <source>
        <strain evidence="7">cv. DH200-94</strain>
    </source>
</reference>
<accession>A0A068VIJ4</accession>
<sequence>MTIMLLRTLVIAAAVAAAFVDTAMAANYVVGAPTGGWDLNTQFQSWANAKKFFVGDTLNFVYGPSHSVLQVSKPDYDACLTNASIASYSGGNTAITLSSSGNSYYICGTSGHCDRGMKVVISVLPAPAPPTAAPSVPPPAATPSSPTPATPSGSPTSSPTGSPAASPPKPAAPANSPKLSPLVSPSKSPASSPSKSPAISPASSPPPSPTPAAESPAASPPSPNASSPSGSPPPSSANKVNVVSFTMTVGFIIMMLLTL</sequence>
<dbReference type="PANTHER" id="PTHR33021:SF499">
    <property type="entry name" value="OS12G0150500 PROTEIN"/>
    <property type="match status" value="1"/>
</dbReference>
<feature type="signal peptide" evidence="4">
    <location>
        <begin position="1"/>
        <end position="25"/>
    </location>
</feature>
<dbReference type="OrthoDB" id="687020at2759"/>
<evidence type="ECO:0000256" key="2">
    <source>
        <dbReference type="ARBA" id="ARBA00023180"/>
    </source>
</evidence>
<proteinExistence type="predicted"/>
<dbReference type="InterPro" id="IPR003245">
    <property type="entry name" value="Phytocyanin_dom"/>
</dbReference>
<dbReference type="GO" id="GO:0046872">
    <property type="term" value="F:metal ion binding"/>
    <property type="evidence" value="ECO:0007669"/>
    <property type="project" value="UniProtKB-KW"/>
</dbReference>
<dbReference type="GO" id="GO:0009055">
    <property type="term" value="F:electron transfer activity"/>
    <property type="evidence" value="ECO:0007669"/>
    <property type="project" value="InterPro"/>
</dbReference>
<feature type="domain" description="Phytocyanin" evidence="5">
    <location>
        <begin position="26"/>
        <end position="125"/>
    </location>
</feature>
<dbReference type="SUPFAM" id="SSF49503">
    <property type="entry name" value="Cupredoxins"/>
    <property type="match status" value="1"/>
</dbReference>
<feature type="region of interest" description="Disordered" evidence="3">
    <location>
        <begin position="130"/>
        <end position="239"/>
    </location>
</feature>
<dbReference type="PROSITE" id="PS51485">
    <property type="entry name" value="PHYTOCYANIN"/>
    <property type="match status" value="1"/>
</dbReference>
<dbReference type="CDD" id="cd04216">
    <property type="entry name" value="Phytocyanin"/>
    <property type="match status" value="1"/>
</dbReference>
<evidence type="ECO:0000313" key="7">
    <source>
        <dbReference type="Proteomes" id="UP000295252"/>
    </source>
</evidence>
<keyword evidence="1" id="KW-0479">Metal-binding</keyword>
<dbReference type="EMBL" id="HG740411">
    <property type="protein sequence ID" value="CDP20526.1"/>
    <property type="molecule type" value="Genomic_DNA"/>
</dbReference>
<name>A0A068VIJ4_COFCA</name>
<dbReference type="Proteomes" id="UP000295252">
    <property type="component" value="Unassembled WGS sequence"/>
</dbReference>
<feature type="compositionally biased region" description="Pro residues" evidence="3">
    <location>
        <begin position="130"/>
        <end position="149"/>
    </location>
</feature>
<evidence type="ECO:0000313" key="6">
    <source>
        <dbReference type="EMBL" id="CDP20526.1"/>
    </source>
</evidence>
<dbReference type="OMA" id="TMAANHT"/>
<evidence type="ECO:0000259" key="5">
    <source>
        <dbReference type="PROSITE" id="PS51485"/>
    </source>
</evidence>
<keyword evidence="4" id="KW-0732">Signal</keyword>
<evidence type="ECO:0000256" key="1">
    <source>
        <dbReference type="ARBA" id="ARBA00022723"/>
    </source>
</evidence>
<dbReference type="GO" id="GO:0005886">
    <property type="term" value="C:plasma membrane"/>
    <property type="evidence" value="ECO:0007669"/>
    <property type="project" value="TreeGrafter"/>
</dbReference>
<gene>
    <name evidence="6" type="ORF">GSCOC_T00011837001</name>
</gene>
<evidence type="ECO:0000256" key="3">
    <source>
        <dbReference type="SAM" id="MobiDB-lite"/>
    </source>
</evidence>
<dbReference type="PANTHER" id="PTHR33021">
    <property type="entry name" value="BLUE COPPER PROTEIN"/>
    <property type="match status" value="1"/>
</dbReference>
<dbReference type="STRING" id="49390.A0A068VIJ4"/>
<dbReference type="Pfam" id="PF02298">
    <property type="entry name" value="Cu_bind_like"/>
    <property type="match status" value="1"/>
</dbReference>
<dbReference type="InterPro" id="IPR039391">
    <property type="entry name" value="Phytocyanin-like"/>
</dbReference>
<feature type="compositionally biased region" description="Low complexity" evidence="3">
    <location>
        <begin position="172"/>
        <end position="202"/>
    </location>
</feature>
<organism evidence="6 7">
    <name type="scientific">Coffea canephora</name>
    <name type="common">Robusta coffee</name>
    <dbReference type="NCBI Taxonomy" id="49390"/>
    <lineage>
        <taxon>Eukaryota</taxon>
        <taxon>Viridiplantae</taxon>
        <taxon>Streptophyta</taxon>
        <taxon>Embryophyta</taxon>
        <taxon>Tracheophyta</taxon>
        <taxon>Spermatophyta</taxon>
        <taxon>Magnoliopsida</taxon>
        <taxon>eudicotyledons</taxon>
        <taxon>Gunneridae</taxon>
        <taxon>Pentapetalae</taxon>
        <taxon>asterids</taxon>
        <taxon>lamiids</taxon>
        <taxon>Gentianales</taxon>
        <taxon>Rubiaceae</taxon>
        <taxon>Ixoroideae</taxon>
        <taxon>Gardenieae complex</taxon>
        <taxon>Bertiereae - Coffeeae clade</taxon>
        <taxon>Coffeeae</taxon>
        <taxon>Coffea</taxon>
    </lineage>
</organism>
<dbReference type="AlphaFoldDB" id="A0A068VIJ4"/>
<dbReference type="Gramene" id="CDP20526">
    <property type="protein sequence ID" value="CDP20526"/>
    <property type="gene ID" value="GSCOC_T00011837001"/>
</dbReference>
<dbReference type="PRINTS" id="PR01217">
    <property type="entry name" value="PRICHEXTENSN"/>
</dbReference>
<protein>
    <submittedName>
        <fullName evidence="6">DH200=94 genomic scaffold, scaffold_1327</fullName>
    </submittedName>
</protein>
<feature type="compositionally biased region" description="Low complexity" evidence="3">
    <location>
        <begin position="150"/>
        <end position="164"/>
    </location>
</feature>
<feature type="chain" id="PRO_5001658684" evidence="4">
    <location>
        <begin position="26"/>
        <end position="259"/>
    </location>
</feature>
<keyword evidence="2" id="KW-0325">Glycoprotein</keyword>
<evidence type="ECO:0000256" key="4">
    <source>
        <dbReference type="SAM" id="SignalP"/>
    </source>
</evidence>
<dbReference type="FunFam" id="2.60.40.420:FF:000003">
    <property type="entry name" value="Blue copper"/>
    <property type="match status" value="1"/>
</dbReference>
<dbReference type="Gene3D" id="2.60.40.420">
    <property type="entry name" value="Cupredoxins - blue copper proteins"/>
    <property type="match status" value="1"/>
</dbReference>
<keyword evidence="7" id="KW-1185">Reference proteome</keyword>